<evidence type="ECO:0000313" key="4">
    <source>
        <dbReference type="Proteomes" id="UP001174909"/>
    </source>
</evidence>
<organism evidence="3 4">
    <name type="scientific">Geodia barretti</name>
    <name type="common">Barrett's horny sponge</name>
    <dbReference type="NCBI Taxonomy" id="519541"/>
    <lineage>
        <taxon>Eukaryota</taxon>
        <taxon>Metazoa</taxon>
        <taxon>Porifera</taxon>
        <taxon>Demospongiae</taxon>
        <taxon>Heteroscleromorpha</taxon>
        <taxon>Tetractinellida</taxon>
        <taxon>Astrophorina</taxon>
        <taxon>Geodiidae</taxon>
        <taxon>Geodia</taxon>
    </lineage>
</organism>
<comment type="similarity">
    <text evidence="1">Belongs to the peptidase S9A family.</text>
</comment>
<dbReference type="GO" id="GO:0006508">
    <property type="term" value="P:proteolysis"/>
    <property type="evidence" value="ECO:0007669"/>
    <property type="project" value="UniProtKB-KW"/>
</dbReference>
<dbReference type="Proteomes" id="UP001174909">
    <property type="component" value="Unassembled WGS sequence"/>
</dbReference>
<accession>A0AA35S9G5</accession>
<dbReference type="PANTHER" id="PTHR11757">
    <property type="entry name" value="PROTEASE FAMILY S9A OLIGOPEPTIDASE"/>
    <property type="match status" value="1"/>
</dbReference>
<name>A0AA35S9G5_GEOBA</name>
<dbReference type="EMBL" id="CASHTH010002119">
    <property type="protein sequence ID" value="CAI8025098.1"/>
    <property type="molecule type" value="Genomic_DNA"/>
</dbReference>
<dbReference type="InterPro" id="IPR023302">
    <property type="entry name" value="Pept_S9A_N"/>
</dbReference>
<dbReference type="InterPro" id="IPR051543">
    <property type="entry name" value="Serine_Peptidase_S9A"/>
</dbReference>
<comment type="caution">
    <text evidence="3">The sequence shown here is derived from an EMBL/GenBank/DDBJ whole genome shotgun (WGS) entry which is preliminary data.</text>
</comment>
<dbReference type="PANTHER" id="PTHR11757:SF19">
    <property type="entry name" value="PROLYL ENDOPEPTIDASE-LIKE"/>
    <property type="match status" value="1"/>
</dbReference>
<evidence type="ECO:0000259" key="2">
    <source>
        <dbReference type="Pfam" id="PF02897"/>
    </source>
</evidence>
<feature type="domain" description="Peptidase S9A N-terminal" evidence="2">
    <location>
        <begin position="22"/>
        <end position="335"/>
    </location>
</feature>
<sequence>MLPIIYWLATAAPIESEATLTPPVAKTDPKVDTVHDEARVDNYFWLREKSNTEVIEYLKAENKYTQAMMQHTEGFQEQLYQELLGKIKETDLSVPEKMGDYYYYNRTEEGKQYPIYCRKKGSLEAEEEILLDQNALAEGHEYLEIGVYKISPNHQLLAYSIDTTGGESYTLYVKDLDTGQLLGDQIPNTYYSVEWANDNQTLFYTTLDPAKRPYKLYRHQLGSDPAADALIYHEADESFFLDVSKTRSNAYLLMELENINTSEVHYLEADQPTDEFRVISPRQSELEYSVEHHGDQFFIVTNAEAVNFKLMRASVNNPSRENWEEVIPHREAVKTRQRQCLSESSGYF</sequence>
<reference evidence="3" key="1">
    <citation type="submission" date="2023-03" db="EMBL/GenBank/DDBJ databases">
        <authorList>
            <person name="Steffen K."/>
            <person name="Cardenas P."/>
        </authorList>
    </citation>
    <scope>NUCLEOTIDE SEQUENCE</scope>
</reference>
<protein>
    <submittedName>
        <fullName evidence="3">Protease 2</fullName>
    </submittedName>
</protein>
<dbReference type="GO" id="GO:0004252">
    <property type="term" value="F:serine-type endopeptidase activity"/>
    <property type="evidence" value="ECO:0007669"/>
    <property type="project" value="InterPro"/>
</dbReference>
<keyword evidence="3" id="KW-0645">Protease</keyword>
<keyword evidence="4" id="KW-1185">Reference proteome</keyword>
<evidence type="ECO:0000256" key="1">
    <source>
        <dbReference type="ARBA" id="ARBA00005228"/>
    </source>
</evidence>
<dbReference type="Pfam" id="PF02897">
    <property type="entry name" value="Peptidase_S9_N"/>
    <property type="match status" value="1"/>
</dbReference>
<gene>
    <name evidence="3" type="ORF">GBAR_LOCUS14525</name>
</gene>
<dbReference type="SUPFAM" id="SSF50993">
    <property type="entry name" value="Peptidase/esterase 'gauge' domain"/>
    <property type="match status" value="1"/>
</dbReference>
<keyword evidence="3" id="KW-0378">Hydrolase</keyword>
<dbReference type="AlphaFoldDB" id="A0AA35S9G5"/>
<dbReference type="Gene3D" id="2.130.10.120">
    <property type="entry name" value="Prolyl oligopeptidase, N-terminal domain"/>
    <property type="match status" value="1"/>
</dbReference>
<proteinExistence type="inferred from homology"/>
<evidence type="ECO:0000313" key="3">
    <source>
        <dbReference type="EMBL" id="CAI8025098.1"/>
    </source>
</evidence>